<dbReference type="EMBL" id="CACVAZ010000008">
    <property type="protein sequence ID" value="CAA6802995.1"/>
    <property type="molecule type" value="Genomic_DNA"/>
</dbReference>
<evidence type="ECO:0000256" key="1">
    <source>
        <dbReference type="ARBA" id="ARBA00005104"/>
    </source>
</evidence>
<organism evidence="3">
    <name type="scientific">uncultured Sulfurovum sp</name>
    <dbReference type="NCBI Taxonomy" id="269237"/>
    <lineage>
        <taxon>Bacteria</taxon>
        <taxon>Pseudomonadati</taxon>
        <taxon>Campylobacterota</taxon>
        <taxon>Epsilonproteobacteria</taxon>
        <taxon>Campylobacterales</taxon>
        <taxon>Sulfurovaceae</taxon>
        <taxon>Sulfurovum</taxon>
        <taxon>environmental samples</taxon>
    </lineage>
</organism>
<keyword evidence="3" id="KW-0560">Oxidoreductase</keyword>
<protein>
    <submittedName>
        <fullName evidence="3">Diaminohydroxyphosphoribosylaminopyrimidine deaminase uracil reductase (EC))</fullName>
        <ecNumber evidence="3">1.1.1.193</ecNumber>
        <ecNumber evidence="3">3.5.4.26</ecNumber>
    </submittedName>
</protein>
<dbReference type="SUPFAM" id="SSF53927">
    <property type="entry name" value="Cytidine deaminase-like"/>
    <property type="match status" value="1"/>
</dbReference>
<dbReference type="GO" id="GO:0008703">
    <property type="term" value="F:5-amino-6-(5-phosphoribosylamino)uracil reductase activity"/>
    <property type="evidence" value="ECO:0007669"/>
    <property type="project" value="UniProtKB-EC"/>
</dbReference>
<sequence>MISEQIYMQEVLKKAWQYQLRTYPNPAVGALLLYNNEILALEAHQKAGTSHAEVLAFISAYENMSQQKINFDRFDANKAHAFLYDLPKEFFSECILFVSLEPCSHVGKTPSCASLVAKLKPKKVIIGTLDPIQGHDGGIKRLEEQGIDVKVGVCEKEALELIEPFLIWQERAFVLFKIAQTSNGKIGGGYLSSKESLMHVHQLRAVCNKMLIGGNTVRVDRPTLDCRFSLNTLGGDMAPNIMIYSKADNFDRAIPLFSVEGREVEVVSRLDFKKPSFILVEGGEGMLKALQHDIDWLLQYQTPILSCHNSNYEIDLKVKFMFQYKISVDLLLWSKIIKK</sequence>
<dbReference type="NCBIfam" id="TIGR00326">
    <property type="entry name" value="eubact_ribD"/>
    <property type="match status" value="1"/>
</dbReference>
<dbReference type="AlphaFoldDB" id="A0A6S6SJ78"/>
<dbReference type="Gene3D" id="3.40.430.10">
    <property type="entry name" value="Dihydrofolate Reductase, subunit A"/>
    <property type="match status" value="1"/>
</dbReference>
<comment type="pathway">
    <text evidence="1">Cofactor biosynthesis; riboflavin biosynthesis.</text>
</comment>
<dbReference type="InterPro" id="IPR004794">
    <property type="entry name" value="Eubact_RibD"/>
</dbReference>
<name>A0A6S6SJ78_9BACT</name>
<dbReference type="PROSITE" id="PS51747">
    <property type="entry name" value="CYT_DCMP_DEAMINASES_2"/>
    <property type="match status" value="1"/>
</dbReference>
<feature type="domain" description="CMP/dCMP-type deaminase" evidence="2">
    <location>
        <begin position="3"/>
        <end position="150"/>
    </location>
</feature>
<dbReference type="Pfam" id="PF00383">
    <property type="entry name" value="dCMP_cyt_deam_1"/>
    <property type="match status" value="1"/>
</dbReference>
<dbReference type="UniPathway" id="UPA00275"/>
<evidence type="ECO:0000259" key="2">
    <source>
        <dbReference type="PROSITE" id="PS51747"/>
    </source>
</evidence>
<dbReference type="InterPro" id="IPR024072">
    <property type="entry name" value="DHFR-like_dom_sf"/>
</dbReference>
<dbReference type="PANTHER" id="PTHR11079:SF162">
    <property type="entry name" value="RIBOFLAVIN BIOSYNTHESIS PROTEIN PYRD, CHLOROPLASTIC"/>
    <property type="match status" value="1"/>
</dbReference>
<dbReference type="GO" id="GO:0008835">
    <property type="term" value="F:diaminohydroxyphosphoribosylaminopyrimidine deaminase activity"/>
    <property type="evidence" value="ECO:0007669"/>
    <property type="project" value="UniProtKB-EC"/>
</dbReference>
<evidence type="ECO:0000313" key="3">
    <source>
        <dbReference type="EMBL" id="CAA6802995.1"/>
    </source>
</evidence>
<dbReference type="PANTHER" id="PTHR11079">
    <property type="entry name" value="CYTOSINE DEAMINASE FAMILY MEMBER"/>
    <property type="match status" value="1"/>
</dbReference>
<keyword evidence="3" id="KW-0378">Hydrolase</keyword>
<accession>A0A6S6SJ78</accession>
<dbReference type="InterPro" id="IPR002125">
    <property type="entry name" value="CMP_dCMP_dom"/>
</dbReference>
<reference evidence="3" key="1">
    <citation type="submission" date="2020-01" db="EMBL/GenBank/DDBJ databases">
        <authorList>
            <person name="Meier V. D."/>
            <person name="Meier V D."/>
        </authorList>
    </citation>
    <scope>NUCLEOTIDE SEQUENCE</scope>
    <source>
        <strain evidence="3">HLG_WM_MAG_02</strain>
    </source>
</reference>
<gene>
    <name evidence="3" type="ORF">HELGO_WM28814</name>
</gene>
<dbReference type="GO" id="GO:0009231">
    <property type="term" value="P:riboflavin biosynthetic process"/>
    <property type="evidence" value="ECO:0007669"/>
    <property type="project" value="UniProtKB-UniPathway"/>
</dbReference>
<dbReference type="Gene3D" id="3.40.140.10">
    <property type="entry name" value="Cytidine Deaminase, domain 2"/>
    <property type="match status" value="1"/>
</dbReference>
<dbReference type="SUPFAM" id="SSF53597">
    <property type="entry name" value="Dihydrofolate reductase-like"/>
    <property type="match status" value="1"/>
</dbReference>
<proteinExistence type="predicted"/>
<dbReference type="EC" id="1.1.1.193" evidence="3"/>
<dbReference type="InterPro" id="IPR016193">
    <property type="entry name" value="Cytidine_deaminase-like"/>
</dbReference>
<dbReference type="EC" id="3.5.4.26" evidence="3"/>